<dbReference type="GO" id="GO:0046872">
    <property type="term" value="F:metal ion binding"/>
    <property type="evidence" value="ECO:0007669"/>
    <property type="project" value="UniProtKB-KW"/>
</dbReference>
<dbReference type="Pfam" id="PF13613">
    <property type="entry name" value="HTH_Tnp_4"/>
    <property type="match status" value="1"/>
</dbReference>
<dbReference type="InterPro" id="IPR027806">
    <property type="entry name" value="HARBI1_dom"/>
</dbReference>
<dbReference type="OrthoDB" id="3699454at2"/>
<proteinExistence type="predicted"/>
<name>A0A0F0HC54_LENAE</name>
<evidence type="ECO:0008006" key="7">
    <source>
        <dbReference type="Google" id="ProtNLM"/>
    </source>
</evidence>
<dbReference type="RefSeq" id="WP_045309911.1">
    <property type="nucleotide sequence ID" value="NZ_JYJG01000014.1"/>
</dbReference>
<dbReference type="Proteomes" id="UP000033393">
    <property type="component" value="Unassembled WGS sequence"/>
</dbReference>
<evidence type="ECO:0000256" key="2">
    <source>
        <dbReference type="ARBA" id="ARBA00022723"/>
    </source>
</evidence>
<gene>
    <name evidence="5" type="ORF">UK23_03655</name>
</gene>
<organism evidence="5 6">
    <name type="scientific">Lentzea aerocolonigenes</name>
    <name type="common">Lechevalieria aerocolonigenes</name>
    <name type="synonym">Saccharothrix aerocolonigenes</name>
    <dbReference type="NCBI Taxonomy" id="68170"/>
    <lineage>
        <taxon>Bacteria</taxon>
        <taxon>Bacillati</taxon>
        <taxon>Actinomycetota</taxon>
        <taxon>Actinomycetes</taxon>
        <taxon>Pseudonocardiales</taxon>
        <taxon>Pseudonocardiaceae</taxon>
        <taxon>Lentzea</taxon>
    </lineage>
</organism>
<dbReference type="Pfam" id="PF13359">
    <property type="entry name" value="DDE_Tnp_4"/>
    <property type="match status" value="1"/>
</dbReference>
<evidence type="ECO:0000256" key="1">
    <source>
        <dbReference type="ARBA" id="ARBA00001968"/>
    </source>
</evidence>
<evidence type="ECO:0000259" key="3">
    <source>
        <dbReference type="Pfam" id="PF13359"/>
    </source>
</evidence>
<evidence type="ECO:0000313" key="5">
    <source>
        <dbReference type="EMBL" id="KJK52426.1"/>
    </source>
</evidence>
<accession>A0A0F0HC54</accession>
<dbReference type="EMBL" id="JYJG01000014">
    <property type="protein sequence ID" value="KJK52426.1"/>
    <property type="molecule type" value="Genomic_DNA"/>
</dbReference>
<dbReference type="InterPro" id="IPR027805">
    <property type="entry name" value="Transposase_HTH_dom"/>
</dbReference>
<dbReference type="AlphaFoldDB" id="A0A0F0HC54"/>
<feature type="domain" description="DDE Tnp4" evidence="3">
    <location>
        <begin position="104"/>
        <end position="253"/>
    </location>
</feature>
<evidence type="ECO:0000259" key="4">
    <source>
        <dbReference type="Pfam" id="PF13613"/>
    </source>
</evidence>
<feature type="domain" description="Transposase Helix-turn-helix" evidence="4">
    <location>
        <begin position="34"/>
        <end position="85"/>
    </location>
</feature>
<evidence type="ECO:0000313" key="6">
    <source>
        <dbReference type="Proteomes" id="UP000033393"/>
    </source>
</evidence>
<keyword evidence="6" id="KW-1185">Reference proteome</keyword>
<reference evidence="5 6" key="1">
    <citation type="submission" date="2015-02" db="EMBL/GenBank/DDBJ databases">
        <authorList>
            <person name="Ju K.-S."/>
            <person name="Doroghazi J.R."/>
            <person name="Metcalf W."/>
        </authorList>
    </citation>
    <scope>NUCLEOTIDE SEQUENCE [LARGE SCALE GENOMIC DNA]</scope>
    <source>
        <strain evidence="5 6">NRRL B-16140</strain>
    </source>
</reference>
<dbReference type="PATRIC" id="fig|68170.10.peg.4807"/>
<comment type="cofactor">
    <cofactor evidence="1">
        <name>a divalent metal cation</name>
        <dbReference type="ChEBI" id="CHEBI:60240"/>
    </cofactor>
</comment>
<protein>
    <recommendedName>
        <fullName evidence="7">Transposase</fullName>
    </recommendedName>
</protein>
<sequence length="259" mass="29101">MLFYPSAITLSNRTLDYVARLIRRHRTSIGSRWRRLSSNRQALLVLAHLRNGDTYQRLATGFGIGLATAYRYIRETTDLLAARAPILTQAVGRLASSFSNYALLDGTVVRIDRCGDRDRLKACYSVKTRHHGITLQVLTDPYGRLAWVSDGLPGSVYDLTAARTHGILDTCREAGLQLVADRGYIGAGEGVHLPYRRYKNEFTPGRRAANRAHSAIRCLVERGIATLKNWRVLTRVRASPHRVTTYAHAILTLEQRTRS</sequence>
<comment type="caution">
    <text evidence="5">The sequence shown here is derived from an EMBL/GenBank/DDBJ whole genome shotgun (WGS) entry which is preliminary data.</text>
</comment>
<keyword evidence="2" id="KW-0479">Metal-binding</keyword>